<keyword evidence="1" id="KW-0677">Repeat</keyword>
<feature type="compositionally biased region" description="Polar residues" evidence="3">
    <location>
        <begin position="21"/>
        <end position="35"/>
    </location>
</feature>
<reference evidence="5" key="1">
    <citation type="submission" date="2020-07" db="EMBL/GenBank/DDBJ databases">
        <authorList>
            <person name="Ferguson B K."/>
        </authorList>
    </citation>
    <scope>NUCLEOTIDE SEQUENCE</scope>
    <source>
        <strain evidence="5">L06</strain>
    </source>
</reference>
<evidence type="ECO:0000259" key="4">
    <source>
        <dbReference type="PROSITE" id="PS50303"/>
    </source>
</evidence>
<evidence type="ECO:0000256" key="1">
    <source>
        <dbReference type="ARBA" id="ARBA00022737"/>
    </source>
</evidence>
<sequence>MKRPKSAESKDAPNPKKLKKSTNPSTATQKPNNKQQADKKPQTNNKFNKKPKFEKSTATKKPFTQKSNKEAPKTAEKPDWKALKVEKKQLKEKRKIKRLDDAYDIAKTAKKLGEKLRQSKCSPTEREKIIKELFDLFSGHLKKFVFTHDMSRIIQWLIKFSTDEMKDSIVEELKSDLTQMWQSKYAVNCVKKLLKYGSKEVKNKVLAACFGKVVNIISHSVAAGVFNSAYNNSDWVSEQVKNQLKQEFYGDMYKNSKDNKVTCLTDVFKTATDMKSATLSALKMNLVRVLNKNVVDNALVQTVLCEYLENCSAEDRGELIVMLRDHIFELSQTKEGARAAMISIWHGTTKDRKASLKSMKDHIAEIAKSEHGHVILMAIFDSVDDTVLMKKILIPEIVASLEEIVCNEFGKKVVLYLVARRDTHHFHPQLIEALKEGDGNATSKKPQDIREKELLEVVIDPLLQAVAGNCEFWLANGSLAMVTLAILKKGRGEELKKAFQAIAEFLVKSEVKIKDGDVEYSCIEHPGLHMMLKKLIQADKEKLEKEEATFGEELVELLDDKVIKKWAEFNRACFVLVFLIENEGEAVVAKLKSKLSKVAGALKGKKTTGATILMKKIK</sequence>
<dbReference type="GO" id="GO:0005730">
    <property type="term" value="C:nucleolus"/>
    <property type="evidence" value="ECO:0007669"/>
    <property type="project" value="TreeGrafter"/>
</dbReference>
<dbReference type="Gene3D" id="1.25.10.10">
    <property type="entry name" value="Leucine-rich Repeat Variant"/>
    <property type="match status" value="2"/>
</dbReference>
<feature type="compositionally biased region" description="Basic and acidic residues" evidence="3">
    <location>
        <begin position="1"/>
        <end position="14"/>
    </location>
</feature>
<dbReference type="EMBL" id="CADCXW020000344">
    <property type="protein sequence ID" value="CAD1577604.1"/>
    <property type="molecule type" value="Genomic_DNA"/>
</dbReference>
<proteinExistence type="predicted"/>
<feature type="region of interest" description="Disordered" evidence="3">
    <location>
        <begin position="1"/>
        <end position="82"/>
    </location>
</feature>
<dbReference type="InterPro" id="IPR011989">
    <property type="entry name" value="ARM-like"/>
</dbReference>
<dbReference type="InterPro" id="IPR012959">
    <property type="entry name" value="CPL_dom"/>
</dbReference>
<dbReference type="PANTHER" id="PTHR13389:SF0">
    <property type="entry name" value="PUMILIO HOMOLOG 3"/>
    <property type="match status" value="1"/>
</dbReference>
<dbReference type="Pfam" id="PF08144">
    <property type="entry name" value="CPL"/>
    <property type="match status" value="1"/>
</dbReference>
<dbReference type="InterPro" id="IPR033133">
    <property type="entry name" value="PUM-HD"/>
</dbReference>
<evidence type="ECO:0000256" key="2">
    <source>
        <dbReference type="ARBA" id="ARBA00022884"/>
    </source>
</evidence>
<evidence type="ECO:0000256" key="3">
    <source>
        <dbReference type="SAM" id="MobiDB-lite"/>
    </source>
</evidence>
<feature type="compositionally biased region" description="Basic and acidic residues" evidence="3">
    <location>
        <begin position="67"/>
        <end position="82"/>
    </location>
</feature>
<dbReference type="AlphaFoldDB" id="A0A6V7LNR9"/>
<keyword evidence="2" id="KW-0694">RNA-binding</keyword>
<dbReference type="GO" id="GO:0006417">
    <property type="term" value="P:regulation of translation"/>
    <property type="evidence" value="ECO:0007669"/>
    <property type="project" value="TreeGrafter"/>
</dbReference>
<name>A0A6V7LNR9_9HYME</name>
<accession>A0A6V7LNR9</accession>
<evidence type="ECO:0000313" key="5">
    <source>
        <dbReference type="EMBL" id="CAD1577604.1"/>
    </source>
</evidence>
<dbReference type="SUPFAM" id="SSF48371">
    <property type="entry name" value="ARM repeat"/>
    <property type="match status" value="1"/>
</dbReference>
<dbReference type="InterPro" id="IPR040059">
    <property type="entry name" value="PUM3"/>
</dbReference>
<dbReference type="GO" id="GO:0003729">
    <property type="term" value="F:mRNA binding"/>
    <property type="evidence" value="ECO:0007669"/>
    <property type="project" value="TreeGrafter"/>
</dbReference>
<dbReference type="PANTHER" id="PTHR13389">
    <property type="entry name" value="PUMILIO HOMOLOG 3"/>
    <property type="match status" value="1"/>
</dbReference>
<gene>
    <name evidence="5" type="ORF">BBRV_LOCUS110928</name>
</gene>
<dbReference type="InterPro" id="IPR016024">
    <property type="entry name" value="ARM-type_fold"/>
</dbReference>
<dbReference type="PROSITE" id="PS50303">
    <property type="entry name" value="PUM_HD"/>
    <property type="match status" value="1"/>
</dbReference>
<organism evidence="5">
    <name type="scientific">Bracon brevicornis</name>
    <dbReference type="NCBI Taxonomy" id="1563983"/>
    <lineage>
        <taxon>Eukaryota</taxon>
        <taxon>Metazoa</taxon>
        <taxon>Ecdysozoa</taxon>
        <taxon>Arthropoda</taxon>
        <taxon>Hexapoda</taxon>
        <taxon>Insecta</taxon>
        <taxon>Pterygota</taxon>
        <taxon>Neoptera</taxon>
        <taxon>Endopterygota</taxon>
        <taxon>Hymenoptera</taxon>
        <taxon>Apocrita</taxon>
        <taxon>Ichneumonoidea</taxon>
        <taxon>Braconidae</taxon>
        <taxon>Braconinae</taxon>
        <taxon>Bracon</taxon>
    </lineage>
</organism>
<dbReference type="InterPro" id="IPR001313">
    <property type="entry name" value="Pumilio_RNA-bd_rpt"/>
</dbReference>
<dbReference type="SMART" id="SM00025">
    <property type="entry name" value="Pumilio"/>
    <property type="match status" value="5"/>
</dbReference>
<feature type="domain" description="PUM-HD" evidence="4">
    <location>
        <begin position="108"/>
        <end position="462"/>
    </location>
</feature>
<protein>
    <recommendedName>
        <fullName evidence="4">PUM-HD domain-containing protein</fullName>
    </recommendedName>
</protein>